<evidence type="ECO:0000256" key="1">
    <source>
        <dbReference type="ARBA" id="ARBA00022490"/>
    </source>
</evidence>
<keyword evidence="3" id="KW-0159">Chromosome partition</keyword>
<dbReference type="eggNOG" id="COG1386">
    <property type="taxonomic scope" value="Bacteria"/>
</dbReference>
<accession>A8FTX8</accession>
<dbReference type="InterPro" id="IPR036390">
    <property type="entry name" value="WH_DNA-bd_sf"/>
</dbReference>
<sequence length="214" mass="23958">MSQKKQLQINPDQLKQLIEASLFVMGKSVSIKSLKETVLVNFNVSRAKIKLAIEELQQDYQGRGIELMSVAGGYRFQSIESLSPFLQPLWQEKAPKYSRATLETLAVIAYRQPVTRGDIEFVRGVAVSSHTIKSLADRQWIRMVGHKEVPGRPALYATTTEFLAYFGLDTIADLPPLTDTESLAALFSDVNSLEKPQEEIGPENTQNIEESTNE</sequence>
<dbReference type="EMBL" id="CP000821">
    <property type="protein sequence ID" value="ABV36301.1"/>
    <property type="molecule type" value="Genomic_DNA"/>
</dbReference>
<dbReference type="Gene3D" id="1.10.10.10">
    <property type="entry name" value="Winged helix-like DNA-binding domain superfamily/Winged helix DNA-binding domain"/>
    <property type="match status" value="2"/>
</dbReference>
<dbReference type="PANTHER" id="PTHR34298:SF2">
    <property type="entry name" value="SEGREGATION AND CONDENSATION PROTEIN B"/>
    <property type="match status" value="1"/>
</dbReference>
<feature type="compositionally biased region" description="Polar residues" evidence="5">
    <location>
        <begin position="203"/>
        <end position="214"/>
    </location>
</feature>
<dbReference type="Pfam" id="PF04079">
    <property type="entry name" value="SMC_ScpB"/>
    <property type="match status" value="1"/>
</dbReference>
<dbReference type="STRING" id="425104.Ssed_1690"/>
<dbReference type="PIRSF" id="PIRSF019345">
    <property type="entry name" value="ScpB"/>
    <property type="match status" value="1"/>
</dbReference>
<keyword evidence="7" id="KW-1185">Reference proteome</keyword>
<evidence type="ECO:0000313" key="6">
    <source>
        <dbReference type="EMBL" id="ABV36301.1"/>
    </source>
</evidence>
<dbReference type="NCBIfam" id="TIGR00281">
    <property type="entry name" value="SMC-Scp complex subunit ScpB"/>
    <property type="match status" value="1"/>
</dbReference>
<protein>
    <submittedName>
        <fullName evidence="6">Putative transcriptional regulator</fullName>
    </submittedName>
</protein>
<keyword evidence="2" id="KW-0132">Cell division</keyword>
<evidence type="ECO:0000256" key="3">
    <source>
        <dbReference type="ARBA" id="ARBA00022829"/>
    </source>
</evidence>
<dbReference type="InterPro" id="IPR036388">
    <property type="entry name" value="WH-like_DNA-bd_sf"/>
</dbReference>
<evidence type="ECO:0000313" key="7">
    <source>
        <dbReference type="Proteomes" id="UP000002015"/>
    </source>
</evidence>
<dbReference type="InterPro" id="IPR005234">
    <property type="entry name" value="ScpB_csome_segregation"/>
</dbReference>
<evidence type="ECO:0000256" key="5">
    <source>
        <dbReference type="SAM" id="MobiDB-lite"/>
    </source>
</evidence>
<reference evidence="6 7" key="1">
    <citation type="submission" date="2007-08" db="EMBL/GenBank/DDBJ databases">
        <title>Complete sequence of Shewanella sediminis HAW-EB3.</title>
        <authorList>
            <consortium name="US DOE Joint Genome Institute"/>
            <person name="Copeland A."/>
            <person name="Lucas S."/>
            <person name="Lapidus A."/>
            <person name="Barry K."/>
            <person name="Glavina del Rio T."/>
            <person name="Dalin E."/>
            <person name="Tice H."/>
            <person name="Pitluck S."/>
            <person name="Chertkov O."/>
            <person name="Brettin T."/>
            <person name="Bruce D."/>
            <person name="Detter J.C."/>
            <person name="Han C."/>
            <person name="Schmutz J."/>
            <person name="Larimer F."/>
            <person name="Land M."/>
            <person name="Hauser L."/>
            <person name="Kyrpides N."/>
            <person name="Kim E."/>
            <person name="Zhao J.-S."/>
            <person name="Richardson P."/>
        </authorList>
    </citation>
    <scope>NUCLEOTIDE SEQUENCE [LARGE SCALE GENOMIC DNA]</scope>
    <source>
        <strain evidence="6 7">HAW-EB3</strain>
    </source>
</reference>
<dbReference type="GO" id="GO:0051301">
    <property type="term" value="P:cell division"/>
    <property type="evidence" value="ECO:0007669"/>
    <property type="project" value="UniProtKB-KW"/>
</dbReference>
<dbReference type="KEGG" id="sse:Ssed_1690"/>
<dbReference type="AlphaFoldDB" id="A8FTX8"/>
<gene>
    <name evidence="6" type="ordered locus">Ssed_1690</name>
</gene>
<dbReference type="PANTHER" id="PTHR34298">
    <property type="entry name" value="SEGREGATION AND CONDENSATION PROTEIN B"/>
    <property type="match status" value="1"/>
</dbReference>
<keyword evidence="1" id="KW-0963">Cytoplasm</keyword>
<feature type="region of interest" description="Disordered" evidence="5">
    <location>
        <begin position="194"/>
        <end position="214"/>
    </location>
</feature>
<keyword evidence="4" id="KW-0131">Cell cycle</keyword>
<name>A8FTX8_SHESH</name>
<evidence type="ECO:0000256" key="4">
    <source>
        <dbReference type="ARBA" id="ARBA00023306"/>
    </source>
</evidence>
<dbReference type="SUPFAM" id="SSF46785">
    <property type="entry name" value="Winged helix' DNA-binding domain"/>
    <property type="match status" value="2"/>
</dbReference>
<dbReference type="HOGENOM" id="CLU_045647_5_2_6"/>
<organism evidence="6 7">
    <name type="scientific">Shewanella sediminis (strain HAW-EB3)</name>
    <dbReference type="NCBI Taxonomy" id="425104"/>
    <lineage>
        <taxon>Bacteria</taxon>
        <taxon>Pseudomonadati</taxon>
        <taxon>Pseudomonadota</taxon>
        <taxon>Gammaproteobacteria</taxon>
        <taxon>Alteromonadales</taxon>
        <taxon>Shewanellaceae</taxon>
        <taxon>Shewanella</taxon>
    </lineage>
</organism>
<proteinExistence type="predicted"/>
<evidence type="ECO:0000256" key="2">
    <source>
        <dbReference type="ARBA" id="ARBA00022618"/>
    </source>
</evidence>
<dbReference type="GO" id="GO:0051304">
    <property type="term" value="P:chromosome separation"/>
    <property type="evidence" value="ECO:0007669"/>
    <property type="project" value="InterPro"/>
</dbReference>
<dbReference type="Proteomes" id="UP000002015">
    <property type="component" value="Chromosome"/>
</dbReference>